<name>A0A1G6N9N8_9BACL</name>
<dbReference type="Proteomes" id="UP000199387">
    <property type="component" value="Unassembled WGS sequence"/>
</dbReference>
<evidence type="ECO:0000256" key="3">
    <source>
        <dbReference type="ARBA" id="ARBA00023163"/>
    </source>
</evidence>
<keyword evidence="2" id="KW-0238">DNA-binding</keyword>
<dbReference type="RefSeq" id="WP_091570488.1">
    <property type="nucleotide sequence ID" value="NZ_FMZA01000012.1"/>
</dbReference>
<dbReference type="OrthoDB" id="9791752at2"/>
<evidence type="ECO:0000313" key="7">
    <source>
        <dbReference type="Proteomes" id="UP000199387"/>
    </source>
</evidence>
<dbReference type="Pfam" id="PF01614">
    <property type="entry name" value="IclR_C"/>
    <property type="match status" value="1"/>
</dbReference>
<dbReference type="InterPro" id="IPR036390">
    <property type="entry name" value="WH_DNA-bd_sf"/>
</dbReference>
<dbReference type="PROSITE" id="PS51078">
    <property type="entry name" value="ICLR_ED"/>
    <property type="match status" value="1"/>
</dbReference>
<dbReference type="InterPro" id="IPR029016">
    <property type="entry name" value="GAF-like_dom_sf"/>
</dbReference>
<feature type="domain" description="IclR-ED" evidence="5">
    <location>
        <begin position="72"/>
        <end position="253"/>
    </location>
</feature>
<evidence type="ECO:0000256" key="2">
    <source>
        <dbReference type="ARBA" id="ARBA00023125"/>
    </source>
</evidence>
<dbReference type="EMBL" id="FMZA01000012">
    <property type="protein sequence ID" value="SDC64411.1"/>
    <property type="molecule type" value="Genomic_DNA"/>
</dbReference>
<dbReference type="SUPFAM" id="SSF46785">
    <property type="entry name" value="Winged helix' DNA-binding domain"/>
    <property type="match status" value="1"/>
</dbReference>
<protein>
    <submittedName>
        <fullName evidence="6">Transcriptional regulator, IclR family</fullName>
    </submittedName>
</protein>
<dbReference type="STRING" id="1236220.SAMN04488112_11261"/>
<evidence type="ECO:0000313" key="6">
    <source>
        <dbReference type="EMBL" id="SDC64411.1"/>
    </source>
</evidence>
<accession>A0A1G6N9N8</accession>
<evidence type="ECO:0000259" key="4">
    <source>
        <dbReference type="PROSITE" id="PS51077"/>
    </source>
</evidence>
<dbReference type="InterPro" id="IPR005471">
    <property type="entry name" value="Tscrpt_reg_IclR_N"/>
</dbReference>
<dbReference type="SMART" id="SM00346">
    <property type="entry name" value="HTH_ICLR"/>
    <property type="match status" value="1"/>
</dbReference>
<dbReference type="PANTHER" id="PTHR30136">
    <property type="entry name" value="HELIX-TURN-HELIX TRANSCRIPTIONAL REGULATOR, ICLR FAMILY"/>
    <property type="match status" value="1"/>
</dbReference>
<dbReference type="GO" id="GO:0003700">
    <property type="term" value="F:DNA-binding transcription factor activity"/>
    <property type="evidence" value="ECO:0007669"/>
    <property type="project" value="TreeGrafter"/>
</dbReference>
<dbReference type="InterPro" id="IPR036388">
    <property type="entry name" value="WH-like_DNA-bd_sf"/>
</dbReference>
<keyword evidence="3" id="KW-0804">Transcription</keyword>
<organism evidence="6 7">
    <name type="scientific">Melghirimyces thermohalophilus</name>
    <dbReference type="NCBI Taxonomy" id="1236220"/>
    <lineage>
        <taxon>Bacteria</taxon>
        <taxon>Bacillati</taxon>
        <taxon>Bacillota</taxon>
        <taxon>Bacilli</taxon>
        <taxon>Bacillales</taxon>
        <taxon>Thermoactinomycetaceae</taxon>
        <taxon>Melghirimyces</taxon>
    </lineage>
</organism>
<dbReference type="Gene3D" id="3.30.450.40">
    <property type="match status" value="1"/>
</dbReference>
<dbReference type="InterPro" id="IPR050707">
    <property type="entry name" value="HTH_MetabolicPath_Reg"/>
</dbReference>
<evidence type="ECO:0000259" key="5">
    <source>
        <dbReference type="PROSITE" id="PS51078"/>
    </source>
</evidence>
<reference evidence="6 7" key="1">
    <citation type="submission" date="2016-10" db="EMBL/GenBank/DDBJ databases">
        <authorList>
            <person name="de Groot N.N."/>
        </authorList>
    </citation>
    <scope>NUCLEOTIDE SEQUENCE [LARGE SCALE GENOMIC DNA]</scope>
    <source>
        <strain evidence="6 7">DSM 45514</strain>
    </source>
</reference>
<dbReference type="SUPFAM" id="SSF55781">
    <property type="entry name" value="GAF domain-like"/>
    <property type="match status" value="1"/>
</dbReference>
<gene>
    <name evidence="6" type="ORF">SAMN04488112_11261</name>
</gene>
<keyword evidence="7" id="KW-1185">Reference proteome</keyword>
<sequence length="253" mass="28441">MSREKPMYGTSILKAVSVMQCISEQEEPMGASRIAHHTGLPRSTVFKLLDTLTAVGFVEKSAHDATYRLGIGLVKLAGNAMEQLDLVQVARPYLKELNRQTEETIHLGIPEHDQVVYVDKLESRQAVRMYSRVGKTAPLYCTGIGKAMLSRFPPKRLDAYLKEVHPAAYTSRTLTDPEAIRRDLEASRSRGYAIDHGEHEEDVRCIAVPLYRGDKVYGAVSISAPEYRMNAERVAQLLPKLLRCQQNILHRLP</sequence>
<proteinExistence type="predicted"/>
<dbReference type="GO" id="GO:0045892">
    <property type="term" value="P:negative regulation of DNA-templated transcription"/>
    <property type="evidence" value="ECO:0007669"/>
    <property type="project" value="TreeGrafter"/>
</dbReference>
<dbReference type="GO" id="GO:0003677">
    <property type="term" value="F:DNA binding"/>
    <property type="evidence" value="ECO:0007669"/>
    <property type="project" value="UniProtKB-KW"/>
</dbReference>
<dbReference type="Pfam" id="PF09339">
    <property type="entry name" value="HTH_IclR"/>
    <property type="match status" value="1"/>
</dbReference>
<dbReference type="PROSITE" id="PS51077">
    <property type="entry name" value="HTH_ICLR"/>
    <property type="match status" value="1"/>
</dbReference>
<evidence type="ECO:0000256" key="1">
    <source>
        <dbReference type="ARBA" id="ARBA00023015"/>
    </source>
</evidence>
<dbReference type="Gene3D" id="1.10.10.10">
    <property type="entry name" value="Winged helix-like DNA-binding domain superfamily/Winged helix DNA-binding domain"/>
    <property type="match status" value="1"/>
</dbReference>
<dbReference type="InterPro" id="IPR014757">
    <property type="entry name" value="Tscrpt_reg_IclR_C"/>
</dbReference>
<dbReference type="PANTHER" id="PTHR30136:SF24">
    <property type="entry name" value="HTH-TYPE TRANSCRIPTIONAL REPRESSOR ALLR"/>
    <property type="match status" value="1"/>
</dbReference>
<dbReference type="AlphaFoldDB" id="A0A1G6N9N8"/>
<feature type="domain" description="HTH iclR-type" evidence="4">
    <location>
        <begin position="9"/>
        <end position="71"/>
    </location>
</feature>
<keyword evidence="1" id="KW-0805">Transcription regulation</keyword>